<dbReference type="GO" id="GO:0008843">
    <property type="term" value="F:endochitinase activity"/>
    <property type="evidence" value="ECO:0007669"/>
    <property type="project" value="UniProtKB-EC"/>
</dbReference>
<dbReference type="Gene3D" id="3.10.50.10">
    <property type="match status" value="1"/>
</dbReference>
<accession>A0A8H7K5J4</accession>
<feature type="domain" description="GH18" evidence="14">
    <location>
        <begin position="34"/>
        <end position="397"/>
    </location>
</feature>
<dbReference type="AlphaFoldDB" id="A0A8H7K5J4"/>
<dbReference type="PROSITE" id="PS51910">
    <property type="entry name" value="GH18_2"/>
    <property type="match status" value="1"/>
</dbReference>
<dbReference type="InterPro" id="IPR029070">
    <property type="entry name" value="Chitinase_insertion_sf"/>
</dbReference>
<dbReference type="GO" id="GO:0005576">
    <property type="term" value="C:extracellular region"/>
    <property type="evidence" value="ECO:0007669"/>
    <property type="project" value="UniProtKB-SubCell"/>
</dbReference>
<dbReference type="SMART" id="SM00636">
    <property type="entry name" value="Glyco_18"/>
    <property type="match status" value="1"/>
</dbReference>
<protein>
    <recommendedName>
        <fullName evidence="4">chitinase</fullName>
        <ecNumber evidence="4">3.2.1.14</ecNumber>
    </recommendedName>
</protein>
<dbReference type="InterPro" id="IPR017853">
    <property type="entry name" value="GH"/>
</dbReference>
<evidence type="ECO:0000256" key="8">
    <source>
        <dbReference type="ARBA" id="ARBA00023024"/>
    </source>
</evidence>
<dbReference type="EMBL" id="JADCTT010000015">
    <property type="protein sequence ID" value="KAF9744212.1"/>
    <property type="molecule type" value="Genomic_DNA"/>
</dbReference>
<dbReference type="InterPro" id="IPR001579">
    <property type="entry name" value="Glyco_hydro_18_chit_AS"/>
</dbReference>
<dbReference type="PROSITE" id="PS01095">
    <property type="entry name" value="GH18_1"/>
    <property type="match status" value="1"/>
</dbReference>
<feature type="chain" id="PRO_5034385490" description="chitinase" evidence="13">
    <location>
        <begin position="20"/>
        <end position="421"/>
    </location>
</feature>
<dbReference type="FunFam" id="3.10.50.10:FF:000005">
    <property type="entry name" value="Endochitinase B1"/>
    <property type="match status" value="1"/>
</dbReference>
<reference evidence="15" key="1">
    <citation type="submission" date="2020-10" db="EMBL/GenBank/DDBJ databases">
        <title>High-Quality Genome Resource of Clonostachys rosea strain S41 by Oxford Nanopore Long-Read Sequencing.</title>
        <authorList>
            <person name="Wang H."/>
        </authorList>
    </citation>
    <scope>NUCLEOTIDE SEQUENCE</scope>
    <source>
        <strain evidence="15">S41</strain>
    </source>
</reference>
<evidence type="ECO:0000256" key="4">
    <source>
        <dbReference type="ARBA" id="ARBA00012729"/>
    </source>
</evidence>
<dbReference type="SUPFAM" id="SSF54556">
    <property type="entry name" value="Chitinase insertion domain"/>
    <property type="match status" value="1"/>
</dbReference>
<evidence type="ECO:0000256" key="12">
    <source>
        <dbReference type="RuleBase" id="RU000489"/>
    </source>
</evidence>
<evidence type="ECO:0000256" key="9">
    <source>
        <dbReference type="ARBA" id="ARBA00023277"/>
    </source>
</evidence>
<keyword evidence="9" id="KW-0119">Carbohydrate metabolism</keyword>
<evidence type="ECO:0000256" key="5">
    <source>
        <dbReference type="ARBA" id="ARBA00022525"/>
    </source>
</evidence>
<evidence type="ECO:0000256" key="11">
    <source>
        <dbReference type="ARBA" id="ARBA00023326"/>
    </source>
</evidence>
<comment type="similarity">
    <text evidence="3">Belongs to the glycosyl hydrolase 18 family. Chitinase class V subfamily.</text>
</comment>
<evidence type="ECO:0000256" key="7">
    <source>
        <dbReference type="ARBA" id="ARBA00022801"/>
    </source>
</evidence>
<organism evidence="15 16">
    <name type="scientific">Bionectria ochroleuca</name>
    <name type="common">Gliocladium roseum</name>
    <dbReference type="NCBI Taxonomy" id="29856"/>
    <lineage>
        <taxon>Eukaryota</taxon>
        <taxon>Fungi</taxon>
        <taxon>Dikarya</taxon>
        <taxon>Ascomycota</taxon>
        <taxon>Pezizomycotina</taxon>
        <taxon>Sordariomycetes</taxon>
        <taxon>Hypocreomycetidae</taxon>
        <taxon>Hypocreales</taxon>
        <taxon>Bionectriaceae</taxon>
        <taxon>Clonostachys</taxon>
    </lineage>
</organism>
<feature type="signal peptide" evidence="13">
    <location>
        <begin position="1"/>
        <end position="19"/>
    </location>
</feature>
<keyword evidence="8" id="KW-0146">Chitin degradation</keyword>
<comment type="catalytic activity">
    <reaction evidence="1">
        <text>Random endo-hydrolysis of N-acetyl-beta-D-glucosaminide (1-&gt;4)-beta-linkages in chitin and chitodextrins.</text>
        <dbReference type="EC" id="3.2.1.14"/>
    </reaction>
</comment>
<proteinExistence type="inferred from homology"/>
<dbReference type="EC" id="3.2.1.14" evidence="4"/>
<dbReference type="InterPro" id="IPR001223">
    <property type="entry name" value="Glyco_hydro18_cat"/>
</dbReference>
<name>A0A8H7K5J4_BIOOC</name>
<dbReference type="FunFam" id="3.20.20.80:FF:000075">
    <property type="entry name" value="Sporulation-specific chitinase"/>
    <property type="match status" value="1"/>
</dbReference>
<keyword evidence="7 12" id="KW-0378">Hydrolase</keyword>
<evidence type="ECO:0000256" key="1">
    <source>
        <dbReference type="ARBA" id="ARBA00000822"/>
    </source>
</evidence>
<gene>
    <name evidence="15" type="ORF">IM811_005792</name>
</gene>
<evidence type="ECO:0000256" key="6">
    <source>
        <dbReference type="ARBA" id="ARBA00022729"/>
    </source>
</evidence>
<evidence type="ECO:0000259" key="14">
    <source>
        <dbReference type="PROSITE" id="PS51910"/>
    </source>
</evidence>
<evidence type="ECO:0000313" key="15">
    <source>
        <dbReference type="EMBL" id="KAF9744212.1"/>
    </source>
</evidence>
<keyword evidence="5" id="KW-0964">Secreted</keyword>
<dbReference type="Proteomes" id="UP000616885">
    <property type="component" value="Unassembled WGS sequence"/>
</dbReference>
<evidence type="ECO:0000256" key="13">
    <source>
        <dbReference type="SAM" id="SignalP"/>
    </source>
</evidence>
<dbReference type="PANTHER" id="PTHR11177:SF365">
    <property type="entry name" value="ENDOCHITINASE B"/>
    <property type="match status" value="1"/>
</dbReference>
<comment type="caution">
    <text evidence="15">The sequence shown here is derived from an EMBL/GenBank/DDBJ whole genome shotgun (WGS) entry which is preliminary data.</text>
</comment>
<evidence type="ECO:0000313" key="16">
    <source>
        <dbReference type="Proteomes" id="UP000616885"/>
    </source>
</evidence>
<dbReference type="GO" id="GO:0008061">
    <property type="term" value="F:chitin binding"/>
    <property type="evidence" value="ECO:0007669"/>
    <property type="project" value="InterPro"/>
</dbReference>
<dbReference type="CDD" id="cd06548">
    <property type="entry name" value="GH18_chitinase"/>
    <property type="match status" value="1"/>
</dbReference>
<dbReference type="PANTHER" id="PTHR11177">
    <property type="entry name" value="CHITINASE"/>
    <property type="match status" value="1"/>
</dbReference>
<evidence type="ECO:0000256" key="2">
    <source>
        <dbReference type="ARBA" id="ARBA00004613"/>
    </source>
</evidence>
<dbReference type="Gene3D" id="3.20.20.80">
    <property type="entry name" value="Glycosidases"/>
    <property type="match status" value="1"/>
</dbReference>
<keyword evidence="11" id="KW-0624">Polysaccharide degradation</keyword>
<keyword evidence="6 13" id="KW-0732">Signal</keyword>
<evidence type="ECO:0000256" key="10">
    <source>
        <dbReference type="ARBA" id="ARBA00023295"/>
    </source>
</evidence>
<dbReference type="InterPro" id="IPR050314">
    <property type="entry name" value="Glycosyl_Hydrlase_18"/>
</dbReference>
<dbReference type="Pfam" id="PF00704">
    <property type="entry name" value="Glyco_hydro_18"/>
    <property type="match status" value="1"/>
</dbReference>
<keyword evidence="10 12" id="KW-0326">Glycosidase</keyword>
<dbReference type="GO" id="GO:0000272">
    <property type="term" value="P:polysaccharide catabolic process"/>
    <property type="evidence" value="ECO:0007669"/>
    <property type="project" value="UniProtKB-KW"/>
</dbReference>
<dbReference type="SUPFAM" id="SSF51445">
    <property type="entry name" value="(Trans)glycosidases"/>
    <property type="match status" value="1"/>
</dbReference>
<comment type="subcellular location">
    <subcellularLocation>
        <location evidence="2">Secreted</location>
    </subcellularLocation>
</comment>
<evidence type="ECO:0000256" key="3">
    <source>
        <dbReference type="ARBA" id="ARBA00008682"/>
    </source>
</evidence>
<dbReference type="GO" id="GO:0006032">
    <property type="term" value="P:chitin catabolic process"/>
    <property type="evidence" value="ECO:0007669"/>
    <property type="project" value="UniProtKB-KW"/>
</dbReference>
<sequence>MAKLLTLVCLLCLSQLGRTIKDENEDKLKTSAGLLNAVYFTNWGIYGGNFQPADIPVTKISHVLYAFANLYPDGTVYPGDSYADLEKRYSGDSWDDTGKNAYGCVKQLYTLKRANRHIKLVLSIGGWTWSQNFASVAASEETRSTFAQTAVALMKDWGFDGIDIDWEYPASEKQGEDLLLLLQAIRQELDRYASQHANDHHFQLSIAAPAGPQHFEKLPLGKLGNVIDNFYLMAYDYAGSFSQFSGHQANLYADDSNPNVTPFSTDAAIKAYSRSGVPPSKIILGMPIYGRSFQNTVGLGQVFTGVGGGSWEKGVWDYKVLPKLGAEVKHDGVSGAYYSYDGSSKELVTFDTTDAVLDKIQYIHKLGLGGSMFWEASADKNDTSSLIATSYSSLGNIDSSPNWLDYPTSQYLNIATGMGLS</sequence>
<dbReference type="InterPro" id="IPR011583">
    <property type="entry name" value="Chitinase_II/V-like_cat"/>
</dbReference>